<evidence type="ECO:0000256" key="1">
    <source>
        <dbReference type="SAM" id="Phobius"/>
    </source>
</evidence>
<dbReference type="EMBL" id="GGEC01002176">
    <property type="protein sequence ID" value="MBW82659.1"/>
    <property type="molecule type" value="Transcribed_RNA"/>
</dbReference>
<evidence type="ECO:0000313" key="2">
    <source>
        <dbReference type="EMBL" id="MBW82659.1"/>
    </source>
</evidence>
<name>A0A2P2IN64_RHIMU</name>
<reference evidence="2" key="1">
    <citation type="submission" date="2018-02" db="EMBL/GenBank/DDBJ databases">
        <title>Rhizophora mucronata_Transcriptome.</title>
        <authorList>
            <person name="Meera S.P."/>
            <person name="Sreeshan A."/>
            <person name="Augustine A."/>
        </authorList>
    </citation>
    <scope>NUCLEOTIDE SEQUENCE</scope>
    <source>
        <tissue evidence="2">Leaf</tissue>
    </source>
</reference>
<sequence>MVPLPFSSSFQQTFLPLLSPPAIAVYLMVWTWLNKLYAQSCATFA</sequence>
<organism evidence="2">
    <name type="scientific">Rhizophora mucronata</name>
    <name type="common">Asiatic mangrove</name>
    <dbReference type="NCBI Taxonomy" id="61149"/>
    <lineage>
        <taxon>Eukaryota</taxon>
        <taxon>Viridiplantae</taxon>
        <taxon>Streptophyta</taxon>
        <taxon>Embryophyta</taxon>
        <taxon>Tracheophyta</taxon>
        <taxon>Spermatophyta</taxon>
        <taxon>Magnoliopsida</taxon>
        <taxon>eudicotyledons</taxon>
        <taxon>Gunneridae</taxon>
        <taxon>Pentapetalae</taxon>
        <taxon>rosids</taxon>
        <taxon>fabids</taxon>
        <taxon>Malpighiales</taxon>
        <taxon>Rhizophoraceae</taxon>
        <taxon>Rhizophora</taxon>
    </lineage>
</organism>
<dbReference type="AlphaFoldDB" id="A0A2P2IN64"/>
<accession>A0A2P2IN64</accession>
<keyword evidence="1" id="KW-0812">Transmembrane</keyword>
<keyword evidence="1" id="KW-0472">Membrane</keyword>
<proteinExistence type="predicted"/>
<protein>
    <submittedName>
        <fullName evidence="2">Uncharacterized protein</fullName>
    </submittedName>
</protein>
<keyword evidence="1" id="KW-1133">Transmembrane helix</keyword>
<feature type="transmembrane region" description="Helical" evidence="1">
    <location>
        <begin position="14"/>
        <end position="33"/>
    </location>
</feature>